<dbReference type="Proteomes" id="UP000824120">
    <property type="component" value="Chromosome 5"/>
</dbReference>
<proteinExistence type="predicted"/>
<name>A0A9J5Z3E0_SOLCO</name>
<reference evidence="2 3" key="1">
    <citation type="submission" date="2020-09" db="EMBL/GenBank/DDBJ databases">
        <title>De no assembly of potato wild relative species, Solanum commersonii.</title>
        <authorList>
            <person name="Cho K."/>
        </authorList>
    </citation>
    <scope>NUCLEOTIDE SEQUENCE [LARGE SCALE GENOMIC DNA]</scope>
    <source>
        <strain evidence="2">LZ3.2</strain>
        <tissue evidence="2">Leaf</tissue>
    </source>
</reference>
<evidence type="ECO:0000256" key="1">
    <source>
        <dbReference type="SAM" id="Coils"/>
    </source>
</evidence>
<dbReference type="AlphaFoldDB" id="A0A9J5Z3E0"/>
<evidence type="ECO:0000313" key="2">
    <source>
        <dbReference type="EMBL" id="KAG5605956.1"/>
    </source>
</evidence>
<accession>A0A9J5Z3E0</accession>
<evidence type="ECO:0000313" key="3">
    <source>
        <dbReference type="Proteomes" id="UP000824120"/>
    </source>
</evidence>
<feature type="coiled-coil region" evidence="1">
    <location>
        <begin position="36"/>
        <end position="70"/>
    </location>
</feature>
<comment type="caution">
    <text evidence="2">The sequence shown here is derived from an EMBL/GenBank/DDBJ whole genome shotgun (WGS) entry which is preliminary data.</text>
</comment>
<sequence length="73" mass="8916">MKKCQVADMEKRSFEEDLSTIKLKKLLYISSKRKPTRSWTSLREKIERNMQKYKEEILKCESEISQLRFQSER</sequence>
<keyword evidence="3" id="KW-1185">Reference proteome</keyword>
<protein>
    <submittedName>
        <fullName evidence="2">Uncharacterized protein</fullName>
    </submittedName>
</protein>
<organism evidence="2 3">
    <name type="scientific">Solanum commersonii</name>
    <name type="common">Commerson's wild potato</name>
    <name type="synonym">Commerson's nightshade</name>
    <dbReference type="NCBI Taxonomy" id="4109"/>
    <lineage>
        <taxon>Eukaryota</taxon>
        <taxon>Viridiplantae</taxon>
        <taxon>Streptophyta</taxon>
        <taxon>Embryophyta</taxon>
        <taxon>Tracheophyta</taxon>
        <taxon>Spermatophyta</taxon>
        <taxon>Magnoliopsida</taxon>
        <taxon>eudicotyledons</taxon>
        <taxon>Gunneridae</taxon>
        <taxon>Pentapetalae</taxon>
        <taxon>asterids</taxon>
        <taxon>lamiids</taxon>
        <taxon>Solanales</taxon>
        <taxon>Solanaceae</taxon>
        <taxon>Solanoideae</taxon>
        <taxon>Solaneae</taxon>
        <taxon>Solanum</taxon>
    </lineage>
</organism>
<gene>
    <name evidence="2" type="ORF">H5410_027448</name>
</gene>
<keyword evidence="1" id="KW-0175">Coiled coil</keyword>
<dbReference type="EMBL" id="JACXVP010000005">
    <property type="protein sequence ID" value="KAG5605956.1"/>
    <property type="molecule type" value="Genomic_DNA"/>
</dbReference>